<evidence type="ECO:0000313" key="4">
    <source>
        <dbReference type="Proteomes" id="UP000652763"/>
    </source>
</evidence>
<dbReference type="CDD" id="cd00093">
    <property type="entry name" value="HTH_XRE"/>
    <property type="match status" value="1"/>
</dbReference>
<sequence>MNNRTEMREFLASRRAKIRPEDVGLPVGTNRRVPGLRREELAALAGVSVSWYIRLERGDAVGASDAVLNAIARTLKLDDVERRHLYDLSRGSNGGAPKPARRRQSSPAVRSTLQLVLDQMTTLPAVIQNDRTDILALNAPARALYAGLINGTGGPWNHARYIHLDPGSQQFYRDWNEIADYSAAMLHVSAGRNPYDRELSNLIGELATQSEDFRVRWAKHNLHEHQSGVKKVHHHDVGDMDLIYETLSVQGNPALAMFIYTAEPGSLSAEALQRLSASVPVAVRQG</sequence>
<evidence type="ECO:0000256" key="1">
    <source>
        <dbReference type="SAM" id="MobiDB-lite"/>
    </source>
</evidence>
<accession>A0ABR8YI30</accession>
<dbReference type="SMART" id="SM00530">
    <property type="entry name" value="HTH_XRE"/>
    <property type="match status" value="1"/>
</dbReference>
<dbReference type="RefSeq" id="WP_191746778.1">
    <property type="nucleotide sequence ID" value="NZ_JACSQC010000003.1"/>
</dbReference>
<proteinExistence type="predicted"/>
<dbReference type="Gene3D" id="1.10.260.40">
    <property type="entry name" value="lambda repressor-like DNA-binding domains"/>
    <property type="match status" value="1"/>
</dbReference>
<dbReference type="EMBL" id="JACSQC010000003">
    <property type="protein sequence ID" value="MBD8043877.1"/>
    <property type="molecule type" value="Genomic_DNA"/>
</dbReference>
<gene>
    <name evidence="3" type="ORF">H9638_08625</name>
</gene>
<dbReference type="InterPro" id="IPR001387">
    <property type="entry name" value="Cro/C1-type_HTH"/>
</dbReference>
<dbReference type="Gene3D" id="3.30.450.180">
    <property type="match status" value="1"/>
</dbReference>
<feature type="region of interest" description="Disordered" evidence="1">
    <location>
        <begin position="88"/>
        <end position="108"/>
    </location>
</feature>
<dbReference type="PANTHER" id="PTHR35010:SF2">
    <property type="entry name" value="BLL4672 PROTEIN"/>
    <property type="match status" value="1"/>
</dbReference>
<dbReference type="Pfam" id="PF17765">
    <property type="entry name" value="MLTR_LBD"/>
    <property type="match status" value="1"/>
</dbReference>
<dbReference type="InterPro" id="IPR041413">
    <property type="entry name" value="MLTR_LBD"/>
</dbReference>
<dbReference type="SUPFAM" id="SSF47413">
    <property type="entry name" value="lambda repressor-like DNA-binding domains"/>
    <property type="match status" value="1"/>
</dbReference>
<keyword evidence="4" id="KW-1185">Reference proteome</keyword>
<protein>
    <submittedName>
        <fullName evidence="3">Helix-turn-helix domain-containing protein</fullName>
    </submittedName>
</protein>
<evidence type="ECO:0000313" key="3">
    <source>
        <dbReference type="EMBL" id="MBD8043877.1"/>
    </source>
</evidence>
<dbReference type="Pfam" id="PF13560">
    <property type="entry name" value="HTH_31"/>
    <property type="match status" value="1"/>
</dbReference>
<evidence type="ECO:0000259" key="2">
    <source>
        <dbReference type="PROSITE" id="PS50943"/>
    </source>
</evidence>
<feature type="domain" description="HTH cro/C1-type" evidence="2">
    <location>
        <begin position="35"/>
        <end position="82"/>
    </location>
</feature>
<dbReference type="PROSITE" id="PS50943">
    <property type="entry name" value="HTH_CROC1"/>
    <property type="match status" value="1"/>
</dbReference>
<comment type="caution">
    <text evidence="3">The sequence shown here is derived from an EMBL/GenBank/DDBJ whole genome shotgun (WGS) entry which is preliminary data.</text>
</comment>
<dbReference type="PANTHER" id="PTHR35010">
    <property type="entry name" value="BLL4672 PROTEIN-RELATED"/>
    <property type="match status" value="1"/>
</dbReference>
<dbReference type="InterPro" id="IPR010982">
    <property type="entry name" value="Lambda_DNA-bd_dom_sf"/>
</dbReference>
<reference evidence="3 4" key="1">
    <citation type="submission" date="2020-08" db="EMBL/GenBank/DDBJ databases">
        <title>A Genomic Blueprint of the Chicken Gut Microbiome.</title>
        <authorList>
            <person name="Gilroy R."/>
            <person name="Ravi A."/>
            <person name="Getino M."/>
            <person name="Pursley I."/>
            <person name="Horton D.L."/>
            <person name="Alikhan N.-F."/>
            <person name="Baker D."/>
            <person name="Gharbi K."/>
            <person name="Hall N."/>
            <person name="Watson M."/>
            <person name="Adriaenssens E.M."/>
            <person name="Foster-Nyarko E."/>
            <person name="Jarju S."/>
            <person name="Secka A."/>
            <person name="Antonio M."/>
            <person name="Oren A."/>
            <person name="Chaudhuri R."/>
            <person name="La Ragione R.M."/>
            <person name="Hildebrand F."/>
            <person name="Pallen M.J."/>
        </authorList>
    </citation>
    <scope>NUCLEOTIDE SEQUENCE [LARGE SCALE GENOMIC DNA]</scope>
    <source>
        <strain evidence="3 4">Sa2BUA2</strain>
    </source>
</reference>
<organism evidence="3 4">
    <name type="scientific">Arthrobacter pullicola</name>
    <dbReference type="NCBI Taxonomy" id="2762224"/>
    <lineage>
        <taxon>Bacteria</taxon>
        <taxon>Bacillati</taxon>
        <taxon>Actinomycetota</taxon>
        <taxon>Actinomycetes</taxon>
        <taxon>Micrococcales</taxon>
        <taxon>Micrococcaceae</taxon>
        <taxon>Arthrobacter</taxon>
    </lineage>
</organism>
<dbReference type="Proteomes" id="UP000652763">
    <property type="component" value="Unassembled WGS sequence"/>
</dbReference>
<name>A0ABR8YI30_9MICC</name>